<keyword evidence="4" id="KW-0904">Protein phosphatase</keyword>
<evidence type="ECO:0000256" key="4">
    <source>
        <dbReference type="ARBA" id="ARBA00022912"/>
    </source>
</evidence>
<dbReference type="PANTHER" id="PTHR11717">
    <property type="entry name" value="LOW MOLECULAR WEIGHT PROTEIN TYROSINE PHOSPHATASE"/>
    <property type="match status" value="1"/>
</dbReference>
<dbReference type="PATRIC" id="fig|1217721.7.peg.2465"/>
<dbReference type="HOGENOM" id="CLU_071415_1_1_6"/>
<keyword evidence="9" id="KW-1185">Reference proteome</keyword>
<dbReference type="InterPro" id="IPR036196">
    <property type="entry name" value="Ptyr_pPase_sf"/>
</dbReference>
<dbReference type="PANTHER" id="PTHR11717:SF31">
    <property type="entry name" value="LOW MOLECULAR WEIGHT PROTEIN-TYROSINE-PHOSPHATASE ETP-RELATED"/>
    <property type="match status" value="1"/>
</dbReference>
<evidence type="ECO:0000313" key="8">
    <source>
        <dbReference type="EMBL" id="AIF47924.1"/>
    </source>
</evidence>
<evidence type="ECO:0000256" key="2">
    <source>
        <dbReference type="ARBA" id="ARBA00013064"/>
    </source>
</evidence>
<dbReference type="STRING" id="1217721.HY57_11960"/>
<dbReference type="GO" id="GO:0004725">
    <property type="term" value="F:protein tyrosine phosphatase activity"/>
    <property type="evidence" value="ECO:0007669"/>
    <property type="project" value="UniProtKB-EC"/>
</dbReference>
<comment type="similarity">
    <text evidence="1">Belongs to the low molecular weight phosphotyrosine protein phosphatase family.</text>
</comment>
<dbReference type="InterPro" id="IPR023485">
    <property type="entry name" value="Ptyr_pPase"/>
</dbReference>
<feature type="active site" description="Proton donor" evidence="6">
    <location>
        <position position="118"/>
    </location>
</feature>
<evidence type="ECO:0000256" key="3">
    <source>
        <dbReference type="ARBA" id="ARBA00022801"/>
    </source>
</evidence>
<proteinExistence type="inferred from homology"/>
<gene>
    <name evidence="8" type="ORF">HY57_11960</name>
</gene>
<dbReference type="AlphaFoldDB" id="A0A075K160"/>
<protein>
    <recommendedName>
        <fullName evidence="2">protein-tyrosine-phosphatase</fullName>
        <ecNumber evidence="2">3.1.3.48</ecNumber>
    </recommendedName>
</protein>
<dbReference type="InterPro" id="IPR017867">
    <property type="entry name" value="Tyr_phospatase_low_mol_wt"/>
</dbReference>
<sequence length="145" mass="16441">MFKRILIVCRGNICRSPTAQYLFQSRMNLRGVEVRSAGLNAVIGSPMDATALQILNEKDGVDGSSHRAHQLVPSMLLGADLVIGMEKDHIAEMIQVSPEARGKIYLLGKWLDERDIPDPYRKKRPVFEHTHELIARGVESWMRYL</sequence>
<feature type="domain" description="Phosphotyrosine protein phosphatase I" evidence="7">
    <location>
        <begin position="3"/>
        <end position="144"/>
    </location>
</feature>
<dbReference type="RefSeq" id="WP_019466805.1">
    <property type="nucleotide sequence ID" value="NZ_ALOY01000178.1"/>
</dbReference>
<reference evidence="8 9" key="1">
    <citation type="submission" date="2014-07" db="EMBL/GenBank/DDBJ databases">
        <title>Complete Genome Sequence of Dyella japonica Strain A8 Isolated from Malaysian Tropical Soil.</title>
        <authorList>
            <person name="Hui R.K.H."/>
            <person name="Chen J.-W."/>
            <person name="Chan K.-G."/>
            <person name="Leung F.C.C."/>
        </authorList>
    </citation>
    <scope>NUCLEOTIDE SEQUENCE [LARGE SCALE GENOMIC DNA]</scope>
    <source>
        <strain evidence="8 9">A8</strain>
    </source>
</reference>
<dbReference type="KEGG" id="dja:HY57_11960"/>
<evidence type="ECO:0000256" key="6">
    <source>
        <dbReference type="PIRSR" id="PIRSR617867-1"/>
    </source>
</evidence>
<evidence type="ECO:0000313" key="9">
    <source>
        <dbReference type="Proteomes" id="UP000027987"/>
    </source>
</evidence>
<dbReference type="EMBL" id="CP008884">
    <property type="protein sequence ID" value="AIF47924.1"/>
    <property type="molecule type" value="Genomic_DNA"/>
</dbReference>
<dbReference type="EC" id="3.1.3.48" evidence="2"/>
<dbReference type="PRINTS" id="PR00719">
    <property type="entry name" value="LMWPTPASE"/>
</dbReference>
<dbReference type="SUPFAM" id="SSF52788">
    <property type="entry name" value="Phosphotyrosine protein phosphatases I"/>
    <property type="match status" value="1"/>
</dbReference>
<keyword evidence="3" id="KW-0378">Hydrolase</keyword>
<dbReference type="Gene3D" id="3.40.50.2300">
    <property type="match status" value="1"/>
</dbReference>
<comment type="catalytic activity">
    <reaction evidence="5">
        <text>O-phospho-L-tyrosyl-[protein] + H2O = L-tyrosyl-[protein] + phosphate</text>
        <dbReference type="Rhea" id="RHEA:10684"/>
        <dbReference type="Rhea" id="RHEA-COMP:10136"/>
        <dbReference type="Rhea" id="RHEA-COMP:20101"/>
        <dbReference type="ChEBI" id="CHEBI:15377"/>
        <dbReference type="ChEBI" id="CHEBI:43474"/>
        <dbReference type="ChEBI" id="CHEBI:46858"/>
        <dbReference type="ChEBI" id="CHEBI:61978"/>
        <dbReference type="EC" id="3.1.3.48"/>
    </reaction>
</comment>
<accession>A0A075K160</accession>
<feature type="active site" evidence="6">
    <location>
        <position position="15"/>
    </location>
</feature>
<name>A0A075K160_9GAMM</name>
<dbReference type="InterPro" id="IPR050438">
    <property type="entry name" value="LMW_PTPase"/>
</dbReference>
<evidence type="ECO:0000256" key="1">
    <source>
        <dbReference type="ARBA" id="ARBA00011063"/>
    </source>
</evidence>
<dbReference type="Pfam" id="PF01451">
    <property type="entry name" value="LMWPc"/>
    <property type="match status" value="1"/>
</dbReference>
<feature type="active site" description="Nucleophile" evidence="6">
    <location>
        <position position="9"/>
    </location>
</feature>
<dbReference type="CDD" id="cd16343">
    <property type="entry name" value="LMWPTP"/>
    <property type="match status" value="1"/>
</dbReference>
<dbReference type="Proteomes" id="UP000027987">
    <property type="component" value="Chromosome"/>
</dbReference>
<evidence type="ECO:0000256" key="5">
    <source>
        <dbReference type="ARBA" id="ARBA00051722"/>
    </source>
</evidence>
<dbReference type="SMART" id="SM00226">
    <property type="entry name" value="LMWPc"/>
    <property type="match status" value="1"/>
</dbReference>
<organism evidence="8 9">
    <name type="scientific">Dyella japonica A8</name>
    <dbReference type="NCBI Taxonomy" id="1217721"/>
    <lineage>
        <taxon>Bacteria</taxon>
        <taxon>Pseudomonadati</taxon>
        <taxon>Pseudomonadota</taxon>
        <taxon>Gammaproteobacteria</taxon>
        <taxon>Lysobacterales</taxon>
        <taxon>Rhodanobacteraceae</taxon>
        <taxon>Dyella</taxon>
    </lineage>
</organism>
<dbReference type="OrthoDB" id="9784339at2"/>
<evidence type="ECO:0000259" key="7">
    <source>
        <dbReference type="SMART" id="SM00226"/>
    </source>
</evidence>